<comment type="caution">
    <text evidence="1">The sequence shown here is derived from an EMBL/GenBank/DDBJ whole genome shotgun (WGS) entry which is preliminary data.</text>
</comment>
<keyword evidence="2" id="KW-1185">Reference proteome</keyword>
<sequence>MGVKLVRRGLRYSCTCKIHLAGLPDAFKAMCQFKCVTGMASTVWVRSQTISLNNSPRSVSTVCKKAVSIW</sequence>
<accession>A0ABR3NDG6</accession>
<gene>
    <name evidence="1" type="ORF">QQF64_027611</name>
</gene>
<evidence type="ECO:0000313" key="1">
    <source>
        <dbReference type="EMBL" id="KAL1274797.1"/>
    </source>
</evidence>
<organism evidence="1 2">
    <name type="scientific">Cirrhinus molitorella</name>
    <name type="common">mud carp</name>
    <dbReference type="NCBI Taxonomy" id="172907"/>
    <lineage>
        <taxon>Eukaryota</taxon>
        <taxon>Metazoa</taxon>
        <taxon>Chordata</taxon>
        <taxon>Craniata</taxon>
        <taxon>Vertebrata</taxon>
        <taxon>Euteleostomi</taxon>
        <taxon>Actinopterygii</taxon>
        <taxon>Neopterygii</taxon>
        <taxon>Teleostei</taxon>
        <taxon>Ostariophysi</taxon>
        <taxon>Cypriniformes</taxon>
        <taxon>Cyprinidae</taxon>
        <taxon>Labeoninae</taxon>
        <taxon>Labeonini</taxon>
        <taxon>Cirrhinus</taxon>
    </lineage>
</organism>
<evidence type="ECO:0000313" key="2">
    <source>
        <dbReference type="Proteomes" id="UP001558613"/>
    </source>
</evidence>
<dbReference type="EMBL" id="JAYMGO010000005">
    <property type="protein sequence ID" value="KAL1274797.1"/>
    <property type="molecule type" value="Genomic_DNA"/>
</dbReference>
<dbReference type="Proteomes" id="UP001558613">
    <property type="component" value="Unassembled WGS sequence"/>
</dbReference>
<protein>
    <submittedName>
        <fullName evidence="1">Uncharacterized protein</fullName>
    </submittedName>
</protein>
<reference evidence="1 2" key="1">
    <citation type="submission" date="2023-09" db="EMBL/GenBank/DDBJ databases">
        <authorList>
            <person name="Wang M."/>
        </authorList>
    </citation>
    <scope>NUCLEOTIDE SEQUENCE [LARGE SCALE GENOMIC DNA]</scope>
    <source>
        <strain evidence="1">GT-2023</strain>
        <tissue evidence="1">Liver</tissue>
    </source>
</reference>
<name>A0ABR3NDG6_9TELE</name>
<proteinExistence type="predicted"/>